<keyword evidence="1" id="KW-0472">Membrane</keyword>
<evidence type="ECO:0000256" key="1">
    <source>
        <dbReference type="SAM" id="Phobius"/>
    </source>
</evidence>
<organism evidence="2">
    <name type="scientific">bioreactor metagenome</name>
    <dbReference type="NCBI Taxonomy" id="1076179"/>
    <lineage>
        <taxon>unclassified sequences</taxon>
        <taxon>metagenomes</taxon>
        <taxon>ecological metagenomes</taxon>
    </lineage>
</organism>
<dbReference type="EMBL" id="VSSQ01138157">
    <property type="protein sequence ID" value="MPN61483.1"/>
    <property type="molecule type" value="Genomic_DNA"/>
</dbReference>
<accession>A0A645JPH5</accession>
<reference evidence="2" key="1">
    <citation type="submission" date="2019-08" db="EMBL/GenBank/DDBJ databases">
        <authorList>
            <person name="Kucharzyk K."/>
            <person name="Murdoch R.W."/>
            <person name="Higgins S."/>
            <person name="Loffler F."/>
        </authorList>
    </citation>
    <scope>NUCLEOTIDE SEQUENCE</scope>
</reference>
<name>A0A645JPH5_9ZZZZ</name>
<feature type="transmembrane region" description="Helical" evidence="1">
    <location>
        <begin position="12"/>
        <end position="32"/>
    </location>
</feature>
<proteinExistence type="predicted"/>
<dbReference type="AlphaFoldDB" id="A0A645JPH5"/>
<evidence type="ECO:0000313" key="2">
    <source>
        <dbReference type="EMBL" id="MPN61483.1"/>
    </source>
</evidence>
<comment type="caution">
    <text evidence="2">The sequence shown here is derived from an EMBL/GenBank/DDBJ whole genome shotgun (WGS) entry which is preliminary data.</text>
</comment>
<gene>
    <name evidence="2" type="ORF">SDC9_209220</name>
</gene>
<keyword evidence="1" id="KW-1133">Transmembrane helix</keyword>
<keyword evidence="1" id="KW-0812">Transmembrane</keyword>
<protein>
    <submittedName>
        <fullName evidence="2">Uncharacterized protein</fullName>
    </submittedName>
</protein>
<sequence>MVLPKFLGLDGVWFSQPVADIIAIVIIAAVLVKEVKSYSKLNKEEAVA</sequence>